<evidence type="ECO:0000313" key="3">
    <source>
        <dbReference type="Proteomes" id="UP000286974"/>
    </source>
</evidence>
<name>A0A401FM34_9LACO</name>
<keyword evidence="3" id="KW-1185">Reference proteome</keyword>
<reference evidence="2 3" key="1">
    <citation type="submission" date="2017-11" db="EMBL/GenBank/DDBJ databases">
        <title>Draft Genome Sequence of Lactobacillus curieae NBRC 111893 isolated from Koso, a Japanese sugar-Vegetable Fermented Beverage.</title>
        <authorList>
            <person name="Chiou T.Y."/>
            <person name="Oshima K."/>
            <person name="Suda W."/>
            <person name="Hattori M."/>
            <person name="Takahashi T."/>
        </authorList>
    </citation>
    <scope>NUCLEOTIDE SEQUENCE [LARGE SCALE GENOMIC DNA]</scope>
    <source>
        <strain evidence="2 3">NBRC111893</strain>
    </source>
</reference>
<accession>A0A401FM34</accession>
<keyword evidence="1" id="KW-0812">Transmembrane</keyword>
<dbReference type="OrthoDB" id="2173243at2"/>
<protein>
    <submittedName>
        <fullName evidence="2">Hypothetical secreted protein</fullName>
    </submittedName>
</protein>
<proteinExistence type="predicted"/>
<gene>
    <name evidence="2" type="ORF">NBRC111893_1595</name>
</gene>
<feature type="transmembrane region" description="Helical" evidence="1">
    <location>
        <begin position="206"/>
        <end position="224"/>
    </location>
</feature>
<sequence length="236" mass="26743">MRWGNFLKTPTTIEPSASSGLELSSIIQNNLVSLGQQKVFPVGITTNNYWNQDAVYRNNALTKANTRILLANPSEFSYADQDNRAGVAQNSFYGVSINQFTNIHQLTSVTWPMPVALTMPLPKKSTAINQLIAKINRLNIDLLNPLATDYEMKIMSGSIQFSQKGGNYYLNNSPVQITKPRNIIYQHAPKQAVSPINQFFKTQSNVMLILFSVILVIFIAFIWMGRRIYRRMFTDK</sequence>
<organism evidence="2 3">
    <name type="scientific">Lentilactobacillus kosonis</name>
    <dbReference type="NCBI Taxonomy" id="2810561"/>
    <lineage>
        <taxon>Bacteria</taxon>
        <taxon>Bacillati</taxon>
        <taxon>Bacillota</taxon>
        <taxon>Bacilli</taxon>
        <taxon>Lactobacillales</taxon>
        <taxon>Lactobacillaceae</taxon>
        <taxon>Lentilactobacillus</taxon>
    </lineage>
</organism>
<evidence type="ECO:0000313" key="2">
    <source>
        <dbReference type="EMBL" id="GAY73449.1"/>
    </source>
</evidence>
<evidence type="ECO:0000256" key="1">
    <source>
        <dbReference type="SAM" id="Phobius"/>
    </source>
</evidence>
<dbReference type="EMBL" id="BEXA01000003">
    <property type="protein sequence ID" value="GAY73449.1"/>
    <property type="molecule type" value="Genomic_DNA"/>
</dbReference>
<keyword evidence="1" id="KW-0472">Membrane</keyword>
<dbReference type="Proteomes" id="UP000286974">
    <property type="component" value="Unassembled WGS sequence"/>
</dbReference>
<dbReference type="RefSeq" id="WP_125008426.1">
    <property type="nucleotide sequence ID" value="NZ_BEXA01000003.1"/>
</dbReference>
<keyword evidence="1" id="KW-1133">Transmembrane helix</keyword>
<comment type="caution">
    <text evidence="2">The sequence shown here is derived from an EMBL/GenBank/DDBJ whole genome shotgun (WGS) entry which is preliminary data.</text>
</comment>
<dbReference type="AlphaFoldDB" id="A0A401FM34"/>